<dbReference type="SUPFAM" id="SSF56176">
    <property type="entry name" value="FAD-binding/transporter-associated domain-like"/>
    <property type="match status" value="1"/>
</dbReference>
<dbReference type="PANTHER" id="PTHR42973:SF39">
    <property type="entry name" value="FAD-BINDING PCMH-TYPE DOMAIN-CONTAINING PROTEIN"/>
    <property type="match status" value="1"/>
</dbReference>
<sequence length="467" mass="49270">MNDANSALQAVNVLNDVNGLGQDLRKAARGRVLVRGDDGFDTVRLPWDASVDQRVLAVVEAADATAVAAVVAVARLAGLGVATQPYGHAPAAFEGAILLRTGKLRGVEVDPQRRTARVEAGATWGDVLSAAGKHGLTGLAGSTGIVSATGFTLGGGLSWFSRKYGFAADSARAFEVVDSYGDRSRVTAESDPELFWALRGGGGDFALVTAMEIDLHPAAQLYGGRILWPAARAPEVLAAYRSVTANAPDELSVWFQLLQFPPLPELPEPLRGLPAVIVDATFLGEASEGRALLREFDAIPGAIIDTRDRTEVANLSDICAEPTDPMPTLFRGELLTDLDDAAAEALLTSSGRDTIAPLTYVQLRHLGGALARPAGSGGACGHIEEPYLLGMLGVLVTPEAADPIRDRQKSISRTLTPYTSGRKPFTFLAPEESAASAFPSDVLTRLRGIKHRRDPAGVFRSNHPVLG</sequence>
<dbReference type="PANTHER" id="PTHR42973">
    <property type="entry name" value="BINDING OXIDOREDUCTASE, PUTATIVE (AFU_ORTHOLOGUE AFUA_1G17690)-RELATED"/>
    <property type="match status" value="1"/>
</dbReference>
<dbReference type="InterPro" id="IPR036318">
    <property type="entry name" value="FAD-bd_PCMH-like_sf"/>
</dbReference>
<dbReference type="Pfam" id="PF01565">
    <property type="entry name" value="FAD_binding_4"/>
    <property type="match status" value="1"/>
</dbReference>
<evidence type="ECO:0000256" key="1">
    <source>
        <dbReference type="ARBA" id="ARBA00001974"/>
    </source>
</evidence>
<dbReference type="RefSeq" id="WP_394299656.1">
    <property type="nucleotide sequence ID" value="NZ_JBHMQT010000003.1"/>
</dbReference>
<organism evidence="7 8">
    <name type="scientific">Sphaerimonospora cavernae</name>
    <dbReference type="NCBI Taxonomy" id="1740611"/>
    <lineage>
        <taxon>Bacteria</taxon>
        <taxon>Bacillati</taxon>
        <taxon>Actinomycetota</taxon>
        <taxon>Actinomycetes</taxon>
        <taxon>Streptosporangiales</taxon>
        <taxon>Streptosporangiaceae</taxon>
        <taxon>Sphaerimonospora</taxon>
    </lineage>
</organism>
<dbReference type="Gene3D" id="3.30.43.10">
    <property type="entry name" value="Uridine Diphospho-n-acetylenolpyruvylglucosamine Reductase, domain 2"/>
    <property type="match status" value="1"/>
</dbReference>
<evidence type="ECO:0000256" key="5">
    <source>
        <dbReference type="ARBA" id="ARBA00023002"/>
    </source>
</evidence>
<dbReference type="Gene3D" id="3.40.462.20">
    <property type="match status" value="1"/>
</dbReference>
<gene>
    <name evidence="7" type="ORF">ACFHYQ_03160</name>
</gene>
<keyword evidence="8" id="KW-1185">Reference proteome</keyword>
<comment type="cofactor">
    <cofactor evidence="1">
        <name>FAD</name>
        <dbReference type="ChEBI" id="CHEBI:57692"/>
    </cofactor>
</comment>
<proteinExistence type="inferred from homology"/>
<dbReference type="InterPro" id="IPR016169">
    <property type="entry name" value="FAD-bd_PCMH_sub2"/>
</dbReference>
<dbReference type="InterPro" id="IPR050416">
    <property type="entry name" value="FAD-linked_Oxidoreductase"/>
</dbReference>
<keyword evidence="4" id="KW-0274">FAD</keyword>
<dbReference type="InterPro" id="IPR016167">
    <property type="entry name" value="FAD-bd_PCMH_sub1"/>
</dbReference>
<keyword evidence="3" id="KW-0285">Flavoprotein</keyword>
<dbReference type="Proteomes" id="UP001589870">
    <property type="component" value="Unassembled WGS sequence"/>
</dbReference>
<name>A0ABV6U2B5_9ACTN</name>
<accession>A0ABV6U2B5</accession>
<dbReference type="InterPro" id="IPR006094">
    <property type="entry name" value="Oxid_FAD_bind_N"/>
</dbReference>
<dbReference type="InterPro" id="IPR016166">
    <property type="entry name" value="FAD-bd_PCMH"/>
</dbReference>
<comment type="similarity">
    <text evidence="2">Belongs to the oxygen-dependent FAD-linked oxidoreductase family.</text>
</comment>
<keyword evidence="5" id="KW-0560">Oxidoreductase</keyword>
<dbReference type="PROSITE" id="PS51387">
    <property type="entry name" value="FAD_PCMH"/>
    <property type="match status" value="1"/>
</dbReference>
<evidence type="ECO:0000259" key="6">
    <source>
        <dbReference type="PROSITE" id="PS51387"/>
    </source>
</evidence>
<evidence type="ECO:0000256" key="3">
    <source>
        <dbReference type="ARBA" id="ARBA00022630"/>
    </source>
</evidence>
<dbReference type="EMBL" id="JBHMQT010000003">
    <property type="protein sequence ID" value="MFC0861291.1"/>
    <property type="molecule type" value="Genomic_DNA"/>
</dbReference>
<protein>
    <submittedName>
        <fullName evidence="7">FAD-binding oxidoreductase</fullName>
    </submittedName>
</protein>
<feature type="domain" description="FAD-binding PCMH-type" evidence="6">
    <location>
        <begin position="51"/>
        <end position="218"/>
    </location>
</feature>
<dbReference type="Gene3D" id="3.30.465.10">
    <property type="match status" value="1"/>
</dbReference>
<evidence type="ECO:0000256" key="2">
    <source>
        <dbReference type="ARBA" id="ARBA00005466"/>
    </source>
</evidence>
<evidence type="ECO:0000313" key="8">
    <source>
        <dbReference type="Proteomes" id="UP001589870"/>
    </source>
</evidence>
<evidence type="ECO:0000313" key="7">
    <source>
        <dbReference type="EMBL" id="MFC0861291.1"/>
    </source>
</evidence>
<evidence type="ECO:0000256" key="4">
    <source>
        <dbReference type="ARBA" id="ARBA00022827"/>
    </source>
</evidence>
<reference evidence="7 8" key="1">
    <citation type="submission" date="2024-09" db="EMBL/GenBank/DDBJ databases">
        <authorList>
            <person name="Sun Q."/>
            <person name="Mori K."/>
        </authorList>
    </citation>
    <scope>NUCLEOTIDE SEQUENCE [LARGE SCALE GENOMIC DNA]</scope>
    <source>
        <strain evidence="7 8">TBRC 1851</strain>
    </source>
</reference>
<comment type="caution">
    <text evidence="7">The sequence shown here is derived from an EMBL/GenBank/DDBJ whole genome shotgun (WGS) entry which is preliminary data.</text>
</comment>